<gene>
    <name evidence="3" type="ORF">E1267_25520</name>
</gene>
<evidence type="ECO:0000256" key="1">
    <source>
        <dbReference type="SAM" id="MobiDB-lite"/>
    </source>
</evidence>
<feature type="transmembrane region" description="Helical" evidence="2">
    <location>
        <begin position="60"/>
        <end position="82"/>
    </location>
</feature>
<feature type="compositionally biased region" description="Gly residues" evidence="1">
    <location>
        <begin position="18"/>
        <end position="28"/>
    </location>
</feature>
<dbReference type="OrthoDB" id="3502744at2"/>
<reference evidence="3 4" key="1">
    <citation type="submission" date="2019-02" db="EMBL/GenBank/DDBJ databases">
        <title>Draft genome sequences of novel Actinobacteria.</title>
        <authorList>
            <person name="Sahin N."/>
            <person name="Ay H."/>
            <person name="Saygin H."/>
        </authorList>
    </citation>
    <scope>NUCLEOTIDE SEQUENCE [LARGE SCALE GENOMIC DNA]</scope>
    <source>
        <strain evidence="3 4">KC201</strain>
    </source>
</reference>
<proteinExistence type="predicted"/>
<sequence>MPGRHGGGLPPVGPGGPGPWQGGRGGPGPSGPGGPWPGGPGGPGGRGRPPRRNGGGKGPLIAIVAVLAVVLIGGAAGGWLLLQQFGDGPGPPPDLSGKRPGLVRTPSATPAAEAVKLRPITGSQLCDAVPDALRKSLVTDGKYGGRDASTGAAAEDDKQASCGWRNSKMDVGGGVVGHRSLNISVEAKSSGTQNAIEYAKDRFERDKKTHDRRVNVRDGQRVDGRTSGSSFGETIKLDHGDASYSQSSIGHSGLSAEVYVRQGPWLIKVRYGGSNRSGRKYPSGDEVRAAAGKVAERITAEMAKDASKVKVGGPCGILSVADVQSAFFPAVTGPSVGDNDGRIKQTTCTWTIQEAVKHEPGQEYTARGGSLRVHVVDWGKDGSSGSDFQFDRDAKKYDRYRAKGGIGNSVSHTTYGPREELSGLGEKAFAVVSTTTRPGEPDKEPRQELLINVLSGERTVEFTFGGTTAGGGIVEADDYEKPVFEPAVAKSAVTRLAKTFLAGLK</sequence>
<keyword evidence="2" id="KW-1133">Transmembrane helix</keyword>
<evidence type="ECO:0000313" key="4">
    <source>
        <dbReference type="Proteomes" id="UP000295157"/>
    </source>
</evidence>
<feature type="compositionally biased region" description="Gly residues" evidence="1">
    <location>
        <begin position="1"/>
        <end position="10"/>
    </location>
</feature>
<accession>A0A4R4N4L3</accession>
<feature type="compositionally biased region" description="Gly residues" evidence="1">
    <location>
        <begin position="41"/>
        <end position="54"/>
    </location>
</feature>
<dbReference type="Proteomes" id="UP000295157">
    <property type="component" value="Unassembled WGS sequence"/>
</dbReference>
<evidence type="ECO:0000313" key="3">
    <source>
        <dbReference type="EMBL" id="TDC03688.1"/>
    </source>
</evidence>
<protein>
    <recommendedName>
        <fullName evidence="5">DUF3558 domain-containing protein</fullName>
    </recommendedName>
</protein>
<name>A0A4R4N4L3_9ACTN</name>
<feature type="region of interest" description="Disordered" evidence="1">
    <location>
        <begin position="1"/>
        <end position="54"/>
    </location>
</feature>
<keyword evidence="2" id="KW-0812">Transmembrane</keyword>
<dbReference type="EMBL" id="SMJZ01000106">
    <property type="protein sequence ID" value="TDC03688.1"/>
    <property type="molecule type" value="Genomic_DNA"/>
</dbReference>
<organism evidence="3 4">
    <name type="scientific">Nonomuraea longispora</name>
    <dbReference type="NCBI Taxonomy" id="1848320"/>
    <lineage>
        <taxon>Bacteria</taxon>
        <taxon>Bacillati</taxon>
        <taxon>Actinomycetota</taxon>
        <taxon>Actinomycetes</taxon>
        <taxon>Streptosporangiales</taxon>
        <taxon>Streptosporangiaceae</taxon>
        <taxon>Nonomuraea</taxon>
    </lineage>
</organism>
<evidence type="ECO:0008006" key="5">
    <source>
        <dbReference type="Google" id="ProtNLM"/>
    </source>
</evidence>
<comment type="caution">
    <text evidence="3">The sequence shown here is derived from an EMBL/GenBank/DDBJ whole genome shotgun (WGS) entry which is preliminary data.</text>
</comment>
<dbReference type="AlphaFoldDB" id="A0A4R4N4L3"/>
<keyword evidence="2" id="KW-0472">Membrane</keyword>
<keyword evidence="4" id="KW-1185">Reference proteome</keyword>
<feature type="compositionally biased region" description="Pro residues" evidence="1">
    <location>
        <begin position="29"/>
        <end position="40"/>
    </location>
</feature>
<evidence type="ECO:0000256" key="2">
    <source>
        <dbReference type="SAM" id="Phobius"/>
    </source>
</evidence>